<dbReference type="EMBL" id="CAJOBA010084385">
    <property type="protein sequence ID" value="CAF4456545.1"/>
    <property type="molecule type" value="Genomic_DNA"/>
</dbReference>
<proteinExistence type="predicted"/>
<comment type="caution">
    <text evidence="1">The sequence shown here is derived from an EMBL/GenBank/DDBJ whole genome shotgun (WGS) entry which is preliminary data.</text>
</comment>
<accession>A0A8S2WQX7</accession>
<dbReference type="InterPro" id="IPR027417">
    <property type="entry name" value="P-loop_NTPase"/>
</dbReference>
<reference evidence="1" key="1">
    <citation type="submission" date="2021-02" db="EMBL/GenBank/DDBJ databases">
        <authorList>
            <person name="Nowell W R."/>
        </authorList>
    </citation>
    <scope>NUCLEOTIDE SEQUENCE</scope>
</reference>
<dbReference type="AlphaFoldDB" id="A0A8S2WQX7"/>
<name>A0A8S2WQX7_9BILA</name>
<protein>
    <submittedName>
        <fullName evidence="1">Uncharacterized protein</fullName>
    </submittedName>
</protein>
<evidence type="ECO:0000313" key="1">
    <source>
        <dbReference type="EMBL" id="CAF4456545.1"/>
    </source>
</evidence>
<organism evidence="1 2">
    <name type="scientific">Didymodactylos carnosus</name>
    <dbReference type="NCBI Taxonomy" id="1234261"/>
    <lineage>
        <taxon>Eukaryota</taxon>
        <taxon>Metazoa</taxon>
        <taxon>Spiralia</taxon>
        <taxon>Gnathifera</taxon>
        <taxon>Rotifera</taxon>
        <taxon>Eurotatoria</taxon>
        <taxon>Bdelloidea</taxon>
        <taxon>Philodinida</taxon>
        <taxon>Philodinidae</taxon>
        <taxon>Didymodactylos</taxon>
    </lineage>
</organism>
<evidence type="ECO:0000313" key="2">
    <source>
        <dbReference type="Proteomes" id="UP000682733"/>
    </source>
</evidence>
<dbReference type="Gene3D" id="3.40.50.300">
    <property type="entry name" value="P-loop containing nucleotide triphosphate hydrolases"/>
    <property type="match status" value="1"/>
</dbReference>
<dbReference type="Proteomes" id="UP000682733">
    <property type="component" value="Unassembled WGS sequence"/>
</dbReference>
<dbReference type="SUPFAM" id="SSF52540">
    <property type="entry name" value="P-loop containing nucleoside triphosphate hydrolases"/>
    <property type="match status" value="1"/>
</dbReference>
<feature type="non-terminal residue" evidence="1">
    <location>
        <position position="43"/>
    </location>
</feature>
<sequence>MVVFCTNVAETSLTIPNVRLVGDSGLTKEARFDVERRLTVIEP</sequence>
<gene>
    <name evidence="1" type="ORF">TMI583_LOCUS46059</name>
</gene>